<name>A0A162QUM4_9CRUS</name>
<dbReference type="EMBL" id="LRGB01000261">
    <property type="protein sequence ID" value="KZS19965.1"/>
    <property type="molecule type" value="Genomic_DNA"/>
</dbReference>
<dbReference type="Proteomes" id="UP000076858">
    <property type="component" value="Unassembled WGS sequence"/>
</dbReference>
<feature type="chain" id="PRO_5007838808" evidence="1">
    <location>
        <begin position="27"/>
        <end position="378"/>
    </location>
</feature>
<feature type="signal peptide" evidence="1">
    <location>
        <begin position="1"/>
        <end position="26"/>
    </location>
</feature>
<dbReference type="OrthoDB" id="6361614at2759"/>
<protein>
    <submittedName>
        <fullName evidence="2">Uncharacterized protein</fullName>
    </submittedName>
</protein>
<evidence type="ECO:0000313" key="2">
    <source>
        <dbReference type="EMBL" id="KZS19965.1"/>
    </source>
</evidence>
<organism evidence="2 3">
    <name type="scientific">Daphnia magna</name>
    <dbReference type="NCBI Taxonomy" id="35525"/>
    <lineage>
        <taxon>Eukaryota</taxon>
        <taxon>Metazoa</taxon>
        <taxon>Ecdysozoa</taxon>
        <taxon>Arthropoda</taxon>
        <taxon>Crustacea</taxon>
        <taxon>Branchiopoda</taxon>
        <taxon>Diplostraca</taxon>
        <taxon>Cladocera</taxon>
        <taxon>Anomopoda</taxon>
        <taxon>Daphniidae</taxon>
        <taxon>Daphnia</taxon>
    </lineage>
</organism>
<dbReference type="AlphaFoldDB" id="A0A162QUM4"/>
<reference evidence="2 3" key="1">
    <citation type="submission" date="2016-03" db="EMBL/GenBank/DDBJ databases">
        <title>EvidentialGene: Evidence-directed Construction of Genes on Genomes.</title>
        <authorList>
            <person name="Gilbert D.G."/>
            <person name="Choi J.-H."/>
            <person name="Mockaitis K."/>
            <person name="Colbourne J."/>
            <person name="Pfrender M."/>
        </authorList>
    </citation>
    <scope>NUCLEOTIDE SEQUENCE [LARGE SCALE GENOMIC DNA]</scope>
    <source>
        <strain evidence="2 3">Xinb3</strain>
        <tissue evidence="2">Complete organism</tissue>
    </source>
</reference>
<keyword evidence="3" id="KW-1185">Reference proteome</keyword>
<evidence type="ECO:0000256" key="1">
    <source>
        <dbReference type="SAM" id="SignalP"/>
    </source>
</evidence>
<keyword evidence="1" id="KW-0732">Signal</keyword>
<evidence type="ECO:0000313" key="3">
    <source>
        <dbReference type="Proteomes" id="UP000076858"/>
    </source>
</evidence>
<proteinExistence type="predicted"/>
<sequence length="378" mass="43611">MESLKTVFLVLLVFFLSGSVVNSSAAQHLIRLNSTPYYDNQTARLKCDFNFHIVASTTPAIIIRVILELLDYDKKVSNTSSLFTVNSTERFQYIETVNSEIFARKNVTVYFDHVYTGHYKLKVERCRSRYSCYQNIHESDLGFLRTNLNNVDVAKMNISISTTPTDIGGIDVAFTVQYFNDSGMFLPFEEFLVTLIPSDGTQQAYYRKVIGETKAEFPPCFALVSNLTTEMDRDVIGCANLTNGQYTTRIDPIDKRCNFPEQIVASIKRPCRRYIISNVNVIPVRLRRDEDTLENRNQFRPFGTKLDTMTKIYQMWFCGPMDKALAYGARDSRFDPWQDCCSNQIQMKLTWFCGPMDKALAYGARDSRFDPWQNRRLI</sequence>
<comment type="caution">
    <text evidence="2">The sequence shown here is derived from an EMBL/GenBank/DDBJ whole genome shotgun (WGS) entry which is preliminary data.</text>
</comment>
<gene>
    <name evidence="2" type="ORF">APZ42_013478</name>
</gene>
<accession>A0A162QUM4</accession>